<dbReference type="GO" id="GO:0005730">
    <property type="term" value="C:nucleolus"/>
    <property type="evidence" value="ECO:0007669"/>
    <property type="project" value="TreeGrafter"/>
</dbReference>
<reference evidence="7" key="1">
    <citation type="journal article" date="2013" name="Genome Announc.">
        <title>Draft genome sequence of Pseudozyma brasiliensis sp. nov. strain GHG001, a high producer of endo-1,4-xylanase isolated from an insect pest of sugarcane.</title>
        <authorList>
            <person name="Oliveira J.V.D.C."/>
            <person name="dos Santos R.A.C."/>
            <person name="Borges T.A."/>
            <person name="Riano-Pachon D.M."/>
            <person name="Goldman G.H."/>
        </authorList>
    </citation>
    <scope>NUCLEOTIDE SEQUENCE [LARGE SCALE GENOMIC DNA]</scope>
    <source>
        <strain evidence="7">GHG001</strain>
    </source>
</reference>
<evidence type="ECO:0000313" key="6">
    <source>
        <dbReference type="EMBL" id="EST05219.1"/>
    </source>
</evidence>
<feature type="region of interest" description="Disordered" evidence="5">
    <location>
        <begin position="671"/>
        <end position="697"/>
    </location>
</feature>
<evidence type="ECO:0000256" key="1">
    <source>
        <dbReference type="ARBA" id="ARBA00016427"/>
    </source>
</evidence>
<dbReference type="GO" id="GO:0000056">
    <property type="term" value="P:ribosomal small subunit export from nucleus"/>
    <property type="evidence" value="ECO:0007669"/>
    <property type="project" value="TreeGrafter"/>
</dbReference>
<dbReference type="AlphaFoldDB" id="V5ETA1"/>
<feature type="region of interest" description="Disordered" evidence="5">
    <location>
        <begin position="602"/>
        <end position="640"/>
    </location>
</feature>
<dbReference type="InterPro" id="IPR040000">
    <property type="entry name" value="NOP9"/>
</dbReference>
<dbReference type="Proteomes" id="UP000019377">
    <property type="component" value="Unassembled WGS sequence"/>
</dbReference>
<dbReference type="InterPro" id="IPR016024">
    <property type="entry name" value="ARM-type_fold"/>
</dbReference>
<dbReference type="Pfam" id="PF22493">
    <property type="entry name" value="PUF_NOP9"/>
    <property type="match status" value="2"/>
</dbReference>
<dbReference type="STRING" id="1365824.V5ETA1"/>
<feature type="compositionally biased region" description="Basic residues" evidence="5">
    <location>
        <begin position="610"/>
        <end position="627"/>
    </location>
</feature>
<dbReference type="GO" id="GO:0030686">
    <property type="term" value="C:90S preribosome"/>
    <property type="evidence" value="ECO:0007669"/>
    <property type="project" value="TreeGrafter"/>
</dbReference>
<name>V5ETA1_KALBG</name>
<dbReference type="PANTHER" id="PTHR13102">
    <property type="entry name" value="NUCLEOLAR PROTEIN 9"/>
    <property type="match status" value="1"/>
</dbReference>
<feature type="compositionally biased region" description="Low complexity" evidence="5">
    <location>
        <begin position="343"/>
        <end position="352"/>
    </location>
</feature>
<dbReference type="InterPro" id="IPR011989">
    <property type="entry name" value="ARM-like"/>
</dbReference>
<evidence type="ECO:0000256" key="5">
    <source>
        <dbReference type="SAM" id="MobiDB-lite"/>
    </source>
</evidence>
<dbReference type="GO" id="GO:0030688">
    <property type="term" value="C:preribosome, small subunit precursor"/>
    <property type="evidence" value="ECO:0007669"/>
    <property type="project" value="TreeGrafter"/>
</dbReference>
<feature type="region of interest" description="Disordered" evidence="5">
    <location>
        <begin position="1"/>
        <end position="84"/>
    </location>
</feature>
<gene>
    <name evidence="6" type="ORF">PSEUBRA_SCAF6g00787</name>
</gene>
<feature type="region of interest" description="Disordered" evidence="5">
    <location>
        <begin position="317"/>
        <end position="352"/>
    </location>
</feature>
<organism evidence="6 7">
    <name type="scientific">Kalmanozyma brasiliensis (strain GHG001)</name>
    <name type="common">Yeast</name>
    <name type="synonym">Pseudozyma brasiliensis</name>
    <dbReference type="NCBI Taxonomy" id="1365824"/>
    <lineage>
        <taxon>Eukaryota</taxon>
        <taxon>Fungi</taxon>
        <taxon>Dikarya</taxon>
        <taxon>Basidiomycota</taxon>
        <taxon>Ustilaginomycotina</taxon>
        <taxon>Ustilaginomycetes</taxon>
        <taxon>Ustilaginales</taxon>
        <taxon>Ustilaginaceae</taxon>
        <taxon>Kalmanozyma</taxon>
    </lineage>
</organism>
<dbReference type="GO" id="GO:0000447">
    <property type="term" value="P:endonucleolytic cleavage in ITS1 to separate SSU-rRNA from 5.8S rRNA and LSU-rRNA from tricistronic rRNA transcript (SSU-rRNA, 5.8S rRNA, LSU-rRNA)"/>
    <property type="evidence" value="ECO:0007669"/>
    <property type="project" value="TreeGrafter"/>
</dbReference>
<dbReference type="SUPFAM" id="SSF48371">
    <property type="entry name" value="ARM repeat"/>
    <property type="match status" value="1"/>
</dbReference>
<dbReference type="GO" id="GO:0003723">
    <property type="term" value="F:RNA binding"/>
    <property type="evidence" value="ECO:0007669"/>
    <property type="project" value="InterPro"/>
</dbReference>
<dbReference type="RefSeq" id="XP_016290208.1">
    <property type="nucleotide sequence ID" value="XM_016438917.1"/>
</dbReference>
<dbReference type="Gene3D" id="1.25.10.10">
    <property type="entry name" value="Leucine-rich Repeat Variant"/>
    <property type="match status" value="2"/>
</dbReference>
<protein>
    <recommendedName>
        <fullName evidence="1">Nucleolar protein 9</fullName>
    </recommendedName>
    <alternativeName>
        <fullName evidence="3 4">Pumilio domain-containing protein NOP9</fullName>
    </alternativeName>
</protein>
<dbReference type="EMBL" id="KI545892">
    <property type="protein sequence ID" value="EST05219.1"/>
    <property type="molecule type" value="Genomic_DNA"/>
</dbReference>
<proteinExistence type="predicted"/>
<dbReference type="OMA" id="CNSYGSH"/>
<evidence type="ECO:0000256" key="3">
    <source>
        <dbReference type="ARBA" id="ARBA00030932"/>
    </source>
</evidence>
<evidence type="ECO:0000256" key="2">
    <source>
        <dbReference type="ARBA" id="ARBA00022737"/>
    </source>
</evidence>
<evidence type="ECO:0000313" key="7">
    <source>
        <dbReference type="Proteomes" id="UP000019377"/>
    </source>
</evidence>
<evidence type="ECO:0000256" key="4">
    <source>
        <dbReference type="ARBA" id="ARBA00031929"/>
    </source>
</evidence>
<keyword evidence="7" id="KW-1185">Reference proteome</keyword>
<accession>V5ETA1</accession>
<dbReference type="OrthoDB" id="392571at2759"/>
<dbReference type="GeneID" id="27421618"/>
<feature type="compositionally biased region" description="Basic residues" evidence="5">
    <location>
        <begin position="333"/>
        <end position="342"/>
    </location>
</feature>
<dbReference type="HOGENOM" id="CLU_290346_0_0_1"/>
<dbReference type="GO" id="GO:0000472">
    <property type="term" value="P:endonucleolytic cleavage to generate mature 5'-end of SSU-rRNA from (SSU-rRNA, 5.8S rRNA, LSU-rRNA)"/>
    <property type="evidence" value="ECO:0007669"/>
    <property type="project" value="TreeGrafter"/>
</dbReference>
<dbReference type="PANTHER" id="PTHR13102:SF0">
    <property type="entry name" value="NUCLEOLAR PROTEIN 9"/>
    <property type="match status" value="1"/>
</dbReference>
<dbReference type="InterPro" id="IPR001313">
    <property type="entry name" value="Pumilio_RNA-bd_rpt"/>
</dbReference>
<feature type="compositionally biased region" description="Basic and acidic residues" evidence="5">
    <location>
        <begin position="18"/>
        <end position="29"/>
    </location>
</feature>
<dbReference type="eggNOG" id="KOG2188">
    <property type="taxonomic scope" value="Eukaryota"/>
</dbReference>
<keyword evidence="2" id="KW-0677">Repeat</keyword>
<dbReference type="GO" id="GO:0000480">
    <property type="term" value="P:endonucleolytic cleavage in 5'-ETS of tricistronic rRNA transcript (SSU-rRNA, 5.8S rRNA, LSU-rRNA)"/>
    <property type="evidence" value="ECO:0007669"/>
    <property type="project" value="TreeGrafter"/>
</dbReference>
<sequence>MPPKVRQRGKKPSKVRKLQQEQEEEHKESVQPVASSSSSSTNHIQLQADYIPLSGDDAPSSTAPHQENGDDGQPNWVKLGDRPSKAEHEAPFGYVDAELKAYLRAGWDRVIELEAQGYAAKSTLTALTAASSAVAQPSSRAADEEDDELALLLQATLKEMDGKELLLSTDPDTSLIVEAILHRLPAKPLRVFVDRLAGNFAVLAKHRFASHVVQACLATLQPAVTLEHAAQEHFQQHTHRANGNGKAAASSAYASDTATIVNEDGILRSATQLILDIAEELASDQQLLTSLVTDAFGSHVLRSLLCVLTGRSIQAEPSSGTAATAGGSDLRSRRSAKFRTRKAPAPGSAAAAGSSDDLLVVIPDLLFSRATTLRKEILNDAGVDVVRRWATDAVASPLLQLLIEVEADSLNSEDASQWKGSLVDSFLNGFVSTPPTGEEAQKDVYLETSLRDSVASHALQLALERAPSSTASRFFDTYIRSRMAKLCVHPAANHIVATLLRRLDGAELQTAIAEMTKVASGMVKEQMVGCLQAAVDRVVQLCAAESEAKDLVQAVSDAVLAAFRIKSQSTEEEGLKLLVPAVLALKTRKAYLHTFGAHLKKEERDADGKGRKRGRDGKAKGGKKKSKSAAEGSDQEEEAPWSMDASYELPTGEATVQGSLLLQSLLRLPGPAAPPRAPAKRTFGRPVPASTPTPAPESWGSALVLDSLLALPTLVPFARNPTAVHVLISSLVPPPSSTTSSAVDYVQSARRRKLSSSLTAALPSYCGDKYGSRLADALWFSVDGFTKEKIVKTVIEHDAEVLKGPYAGYFTNKLQLQLYRKGKVREWNEAVKAQKAPEVKKEEASGERMHKAVVVETKRAKVGKKERGSKVDGELDSILGQI</sequence>
<feature type="compositionally biased region" description="Basic residues" evidence="5">
    <location>
        <begin position="1"/>
        <end position="17"/>
    </location>
</feature>
<dbReference type="SMART" id="SM00025">
    <property type="entry name" value="Pumilio"/>
    <property type="match status" value="6"/>
</dbReference>